<dbReference type="InterPro" id="IPR039467">
    <property type="entry name" value="TFIIIB_B''_Myb"/>
</dbReference>
<feature type="region of interest" description="Disordered" evidence="1">
    <location>
        <begin position="460"/>
        <end position="479"/>
    </location>
</feature>
<dbReference type="InterPro" id="IPR009057">
    <property type="entry name" value="Homeodomain-like_sf"/>
</dbReference>
<evidence type="ECO:0000259" key="2">
    <source>
        <dbReference type="Pfam" id="PF15963"/>
    </source>
</evidence>
<organism evidence="3 4">
    <name type="scientific">Theileria orientalis</name>
    <dbReference type="NCBI Taxonomy" id="68886"/>
    <lineage>
        <taxon>Eukaryota</taxon>
        <taxon>Sar</taxon>
        <taxon>Alveolata</taxon>
        <taxon>Apicomplexa</taxon>
        <taxon>Aconoidasida</taxon>
        <taxon>Piroplasmida</taxon>
        <taxon>Theileriidae</taxon>
        <taxon>Theileria</taxon>
    </lineage>
</organism>
<name>A0A976M5H0_THEOR</name>
<protein>
    <submittedName>
        <fullName evidence="3">Homeodomain-like containing protein</fullName>
    </submittedName>
</protein>
<dbReference type="OrthoDB" id="5587616at2759"/>
<feature type="compositionally biased region" description="Basic residues" evidence="1">
    <location>
        <begin position="368"/>
        <end position="378"/>
    </location>
</feature>
<dbReference type="SUPFAM" id="SSF46689">
    <property type="entry name" value="Homeodomain-like"/>
    <property type="match status" value="1"/>
</dbReference>
<evidence type="ECO:0000313" key="4">
    <source>
        <dbReference type="Proteomes" id="UP000244803"/>
    </source>
</evidence>
<dbReference type="GO" id="GO:0003677">
    <property type="term" value="F:DNA binding"/>
    <property type="evidence" value="ECO:0007669"/>
    <property type="project" value="UniProtKB-KW"/>
</dbReference>
<gene>
    <name evidence="3" type="ORF">MACJ_002104</name>
</gene>
<dbReference type="EMBL" id="CP056066">
    <property type="protein sequence ID" value="UKJ88858.2"/>
    <property type="molecule type" value="Genomic_DNA"/>
</dbReference>
<feature type="compositionally biased region" description="Basic and acidic residues" evidence="1">
    <location>
        <begin position="418"/>
        <end position="435"/>
    </location>
</feature>
<keyword evidence="3" id="KW-0238">DNA-binding</keyword>
<feature type="region of interest" description="Disordered" evidence="1">
    <location>
        <begin position="1"/>
        <end position="25"/>
    </location>
</feature>
<dbReference type="AlphaFoldDB" id="A0A976M5H0"/>
<sequence length="1088" mass="124214">MVNLMQSSNHPSQRQPEPQYKGNPYPVGMPHSLLAATMYEGSVRNFHSNPVSSYIMSKSKSAISLDHIDLSNVDDLGRYFKPYSDHLLEDKRVDDYDSWAGNRVSKYTACSNIIANEISHLYNRDDLNFDDWQYLLLYNKFKKILTERGTCSPETITFLIYNLINMVKNDLTLRNLLMISSDEYVEEVLTKFVEMALNQRIYGYEYTKPNMDAHKLKSSRKHLQRSSVAASMANTVSKAWGWKDSEHPCPIQAPSQLKPENFFVYGRHMPRSDENITMKDGCIPVPRVVYRSNDVKVNKKSSYSSEPPFVCNTPYGCESQYPGDKSYDRLYSHDTSYSCDTRLEPSATLKEPLVSETAATPREPEKKKNSKRYGPRGPYKRTLIRMRMREISRMRRHIKNKTNDSFFLNSEFDNSVKDLKGEGAENNKKGEEPVRSGENNGNVMEGELLRNSEDKIIGHDESIRGGKTNTGQAGKQNELMEQTGTVRSDGIVDPEHGHEVSEGINIPDGVSSAIVARTIAERRREAIIAANIEKARAEEKRADLNKGGDCVPPPTSKMYAYYTSLQDGYIDPHMIYSSNASTNNSISSSPIANDYFNDAQSTRFNSEATSEDFNYPEITYGINRPLNIHEVRNKEFGYYEPSKRDLPIYAEGIEFRPVYHSHTQDPMMEYKKVEKEAQPLRKYTTEGPYHSKPIPDTIGEKRSNRSRRHTKIPVVNQKIAAEESEIVAKNGASKPKENSSANAIHEGNFNENLEFDDEKIEQERTNGINANKKSMSINGIDSHIDIKKNGIDINKVIGIQGIDKDIEIVNDVKNKDVDIRNINVDIIRNGTDVHDEVNDVEEDKVGIIDIDINEKHVTIATGKGKEDNDEKERDDADEKPDEEHGERKRKEEHTIWDMVQKHHKSSHVPTPIVVKNVNNTNSEAADEKDDMSLLIREHYHISENVPSSQTLPFPNAYKNPKCVKWSYTETKRFYNAIETFGTDLLMVRAFMPEFTDRQVYDKFKLEERKNPQLMQNALQTHKSISLKQYEQKHGKIDTTTHYNPHTDPLLQGEATTTKSGLQLNPDAAEHFDTEPQPKVDDKIINLFM</sequence>
<dbReference type="Proteomes" id="UP000244803">
    <property type="component" value="Chromosome 3"/>
</dbReference>
<feature type="region of interest" description="Disordered" evidence="1">
    <location>
        <begin position="418"/>
        <end position="447"/>
    </location>
</feature>
<keyword evidence="3" id="KW-0371">Homeobox</keyword>
<feature type="domain" description="Transcription factor TFIIIB component B'' Myb" evidence="2">
    <location>
        <begin position="958"/>
        <end position="1040"/>
    </location>
</feature>
<feature type="region of interest" description="Disordered" evidence="1">
    <location>
        <begin position="730"/>
        <end position="750"/>
    </location>
</feature>
<accession>A0A976M5H0</accession>
<feature type="region of interest" description="Disordered" evidence="1">
    <location>
        <begin position="348"/>
        <end position="378"/>
    </location>
</feature>
<feature type="region of interest" description="Disordered" evidence="1">
    <location>
        <begin position="684"/>
        <end position="708"/>
    </location>
</feature>
<evidence type="ECO:0000313" key="3">
    <source>
        <dbReference type="EMBL" id="UKJ88858.2"/>
    </source>
</evidence>
<reference evidence="3" key="1">
    <citation type="submission" date="2022-07" db="EMBL/GenBank/DDBJ databases">
        <title>Evaluation of T. orientalis genome assembly methods using nanopore sequencing and analysis of variation between genomes.</title>
        <authorList>
            <person name="Yam J."/>
            <person name="Micallef M.L."/>
            <person name="Liu M."/>
            <person name="Djordjevic S.P."/>
            <person name="Bogema D.R."/>
            <person name="Jenkins C."/>
        </authorList>
    </citation>
    <scope>NUCLEOTIDE SEQUENCE</scope>
    <source>
        <strain evidence="3">Fish Creek</strain>
    </source>
</reference>
<feature type="compositionally biased region" description="Polar residues" evidence="1">
    <location>
        <begin position="467"/>
        <end position="479"/>
    </location>
</feature>
<feature type="region of interest" description="Disordered" evidence="1">
    <location>
        <begin position="861"/>
        <end position="893"/>
    </location>
</feature>
<evidence type="ECO:0000256" key="1">
    <source>
        <dbReference type="SAM" id="MobiDB-lite"/>
    </source>
</evidence>
<proteinExistence type="predicted"/>
<feature type="compositionally biased region" description="Polar residues" evidence="1">
    <location>
        <begin position="1"/>
        <end position="16"/>
    </location>
</feature>
<dbReference type="Pfam" id="PF15963">
    <property type="entry name" value="Myb_DNA-bind_7"/>
    <property type="match status" value="1"/>
</dbReference>